<protein>
    <recommendedName>
        <fullName evidence="1">Arm DNA-binding domain-containing protein</fullName>
    </recommendedName>
</protein>
<keyword evidence="3" id="KW-1185">Reference proteome</keyword>
<comment type="caution">
    <text evidence="2">The sequence shown here is derived from an EMBL/GenBank/DDBJ whole genome shotgun (WGS) entry which is preliminary data.</text>
</comment>
<proteinExistence type="predicted"/>
<dbReference type="Pfam" id="PF17293">
    <property type="entry name" value="Arm-DNA-bind_5"/>
    <property type="match status" value="1"/>
</dbReference>
<gene>
    <name evidence="2" type="ORF">HMPREF3226_01944</name>
</gene>
<sequence length="177" mass="19724">MMRLDRSKTSERNECIIRCRITCNGASASFSTGLHTSPVDWQSKIGRIKVAANRANAVNHQLSSIDKRLHALYELALREENYITAEYLKEQFLHQGKPTPTLIELYQAVCESKEVLQGKTIGKATVRAFRDSRKSFIQFLKTSGNEDCLSAISFSFADCLAISLSISSEILLSVTCA</sequence>
<feature type="domain" description="Arm DNA-binding" evidence="1">
    <location>
        <begin position="4"/>
        <end position="89"/>
    </location>
</feature>
<name>A0A133PZC0_9BACT</name>
<dbReference type="EMBL" id="LRQG01000176">
    <property type="protein sequence ID" value="KXA35940.1"/>
    <property type="molecule type" value="Genomic_DNA"/>
</dbReference>
<dbReference type="InterPro" id="IPR035386">
    <property type="entry name" value="Arm-DNA-bind_5"/>
</dbReference>
<dbReference type="Proteomes" id="UP000070533">
    <property type="component" value="Unassembled WGS sequence"/>
</dbReference>
<organism evidence="2 3">
    <name type="scientific">Prevotella corporis</name>
    <dbReference type="NCBI Taxonomy" id="28128"/>
    <lineage>
        <taxon>Bacteria</taxon>
        <taxon>Pseudomonadati</taxon>
        <taxon>Bacteroidota</taxon>
        <taxon>Bacteroidia</taxon>
        <taxon>Bacteroidales</taxon>
        <taxon>Prevotellaceae</taxon>
        <taxon>Prevotella</taxon>
    </lineage>
</organism>
<accession>A0A133PZC0</accession>
<evidence type="ECO:0000313" key="3">
    <source>
        <dbReference type="Proteomes" id="UP000070533"/>
    </source>
</evidence>
<dbReference type="PATRIC" id="fig|28128.5.peg.2004"/>
<dbReference type="AlphaFoldDB" id="A0A133PZC0"/>
<reference evidence="3" key="1">
    <citation type="submission" date="2016-01" db="EMBL/GenBank/DDBJ databases">
        <authorList>
            <person name="Mitreva M."/>
            <person name="Pepin K.H."/>
            <person name="Mihindukulasuriya K.A."/>
            <person name="Fulton R."/>
            <person name="Fronick C."/>
            <person name="O'Laughlin M."/>
            <person name="Miner T."/>
            <person name="Herter B."/>
            <person name="Rosa B.A."/>
            <person name="Cordes M."/>
            <person name="Tomlinson C."/>
            <person name="Wollam A."/>
            <person name="Palsikar V.B."/>
            <person name="Mardis E.R."/>
            <person name="Wilson R.K."/>
        </authorList>
    </citation>
    <scope>NUCLEOTIDE SEQUENCE [LARGE SCALE GENOMIC DNA]</scope>
    <source>
        <strain evidence="3">MJR7716</strain>
    </source>
</reference>
<dbReference type="STRING" id="28128.HMPREF3226_01944"/>
<evidence type="ECO:0000313" key="2">
    <source>
        <dbReference type="EMBL" id="KXA35940.1"/>
    </source>
</evidence>
<evidence type="ECO:0000259" key="1">
    <source>
        <dbReference type="Pfam" id="PF17293"/>
    </source>
</evidence>